<dbReference type="InterPro" id="IPR037066">
    <property type="entry name" value="Plug_dom_sf"/>
</dbReference>
<comment type="subcellular location">
    <subcellularLocation>
        <location evidence="1 10">Cell outer membrane</location>
        <topology evidence="1 10">Multi-pass membrane protein</topology>
    </subcellularLocation>
</comment>
<evidence type="ECO:0000256" key="1">
    <source>
        <dbReference type="ARBA" id="ARBA00004571"/>
    </source>
</evidence>
<dbReference type="InterPro" id="IPR010917">
    <property type="entry name" value="TonB_rcpt_CS"/>
</dbReference>
<protein>
    <submittedName>
        <fullName evidence="14">Iron complex outermembrane recepter protein</fullName>
    </submittedName>
</protein>
<keyword evidence="2 10" id="KW-0813">Transport</keyword>
<evidence type="ECO:0000313" key="14">
    <source>
        <dbReference type="EMBL" id="SMC22620.1"/>
    </source>
</evidence>
<keyword evidence="9 10" id="KW-0998">Cell outer membrane</keyword>
<dbReference type="Proteomes" id="UP000192783">
    <property type="component" value="Unassembled WGS sequence"/>
</dbReference>
<evidence type="ECO:0000259" key="12">
    <source>
        <dbReference type="Pfam" id="PF00593"/>
    </source>
</evidence>
<keyword evidence="6 11" id="KW-0798">TonB box</keyword>
<evidence type="ECO:0000256" key="2">
    <source>
        <dbReference type="ARBA" id="ARBA00022448"/>
    </source>
</evidence>
<dbReference type="SUPFAM" id="SSF56935">
    <property type="entry name" value="Porins"/>
    <property type="match status" value="1"/>
</dbReference>
<gene>
    <name evidence="14" type="ORF">SAMN02746041_01530</name>
</gene>
<evidence type="ECO:0000313" key="15">
    <source>
        <dbReference type="Proteomes" id="UP000192783"/>
    </source>
</evidence>
<dbReference type="Gene3D" id="2.40.170.20">
    <property type="entry name" value="TonB-dependent receptor, beta-barrel domain"/>
    <property type="match status" value="1"/>
</dbReference>
<keyword evidence="5" id="KW-0732">Signal</keyword>
<dbReference type="STRING" id="1121390.SAMN02746041_01530"/>
<dbReference type="OrthoDB" id="9763670at2"/>
<accession>A0A1W1XFB4</accession>
<evidence type="ECO:0000256" key="6">
    <source>
        <dbReference type="ARBA" id="ARBA00023077"/>
    </source>
</evidence>
<evidence type="ECO:0000256" key="3">
    <source>
        <dbReference type="ARBA" id="ARBA00022452"/>
    </source>
</evidence>
<dbReference type="Gene3D" id="2.170.130.10">
    <property type="entry name" value="TonB-dependent receptor, plug domain"/>
    <property type="match status" value="1"/>
</dbReference>
<dbReference type="InterPro" id="IPR012910">
    <property type="entry name" value="Plug_dom"/>
</dbReference>
<evidence type="ECO:0000259" key="13">
    <source>
        <dbReference type="Pfam" id="PF07715"/>
    </source>
</evidence>
<evidence type="ECO:0000256" key="11">
    <source>
        <dbReference type="RuleBase" id="RU003357"/>
    </source>
</evidence>
<evidence type="ECO:0000256" key="9">
    <source>
        <dbReference type="ARBA" id="ARBA00023237"/>
    </source>
</evidence>
<dbReference type="Pfam" id="PF00593">
    <property type="entry name" value="TonB_dep_Rec_b-barrel"/>
    <property type="match status" value="1"/>
</dbReference>
<sequence>MGERNRWLVTALTVILWGTGVWAQESVKLEPIVVTAGKGVAAEQNVHRVGLAEERKAVGTTVPQVLDKETGLDVQRRGVLTPKSSQVRIRGLDERRSLILLDGRPLNGTGVMGGQFVDWSSLVAEDWRAVEIGKGAFSAKYGNTLGGTINLVPVAPPEKWCVSLEGGAKRYDTYSFGGFVSGRSGPMGVRAAGNYVETDGNLRNSRVERSHFSGDLYWFWGEDGQVRLSARHTEGDFFMPVKNDKDLPGYDSHYPESAGSHLVGPGIRFPSGDTHGDKSYYHKERTELDLSIRKSVAGFDTEWQLYFNNEDRTDHIYSYAQGVKVLEREAVPDRSWGWVARLAKTWGSHQIGFGADGNYQGYGGTKYSFVRDGYFSRPPSDVNDEWDATRYHGVYVDDTWQVLDWLALYAGLRYEDYFGDRSVDQVTGYSTKGKPTGYESGTARFDEETLLPKFGFTLGPMKHFTLFGHVARATRFPDNPAFYWYYAGYRPEVDPNSHVVRKPLTYEDAVQLEGGVHFNGLPRTSVTLTYYHYRVDNYIRWIFGYAPSRVVYNVDRVTLQGVELEEESRIWGPFSVFGNVAWQTTKKEGDVLDASNDLTDELSELPEWKVNLGVKAQWKSGLLAKASLRWVDERKVPYLGDPDSPENSSPDGAPVGSTVTLQKMDSFAVVDLLVRVPIRKTKWQGFLSAGVENLFDETYEEDLNFPAPGRTFFAAVKITF</sequence>
<dbReference type="AlphaFoldDB" id="A0A1W1XFB4"/>
<dbReference type="InterPro" id="IPR000531">
    <property type="entry name" value="Beta-barrel_TonB"/>
</dbReference>
<evidence type="ECO:0000256" key="8">
    <source>
        <dbReference type="ARBA" id="ARBA00023170"/>
    </source>
</evidence>
<comment type="similarity">
    <text evidence="10 11">Belongs to the TonB-dependent receptor family.</text>
</comment>
<keyword evidence="3 10" id="KW-1134">Transmembrane beta strand</keyword>
<keyword evidence="15" id="KW-1185">Reference proteome</keyword>
<feature type="domain" description="TonB-dependent receptor plug" evidence="13">
    <location>
        <begin position="53"/>
        <end position="148"/>
    </location>
</feature>
<keyword evidence="8" id="KW-0675">Receptor</keyword>
<feature type="domain" description="TonB-dependent receptor-like beta-barrel" evidence="12">
    <location>
        <begin position="254"/>
        <end position="694"/>
    </location>
</feature>
<proteinExistence type="inferred from homology"/>
<dbReference type="PROSITE" id="PS52016">
    <property type="entry name" value="TONB_DEPENDENT_REC_3"/>
    <property type="match status" value="1"/>
</dbReference>
<dbReference type="GO" id="GO:0044718">
    <property type="term" value="P:siderophore transmembrane transport"/>
    <property type="evidence" value="ECO:0007669"/>
    <property type="project" value="TreeGrafter"/>
</dbReference>
<dbReference type="RefSeq" id="WP_084057279.1">
    <property type="nucleotide sequence ID" value="NZ_FWXF01000006.1"/>
</dbReference>
<evidence type="ECO:0000256" key="7">
    <source>
        <dbReference type="ARBA" id="ARBA00023136"/>
    </source>
</evidence>
<keyword evidence="7 10" id="KW-0472">Membrane</keyword>
<reference evidence="14 15" key="1">
    <citation type="submission" date="2017-04" db="EMBL/GenBank/DDBJ databases">
        <authorList>
            <person name="Afonso C.L."/>
            <person name="Miller P.J."/>
            <person name="Scott M.A."/>
            <person name="Spackman E."/>
            <person name="Goraichik I."/>
            <person name="Dimitrov K.M."/>
            <person name="Suarez D.L."/>
            <person name="Swayne D.E."/>
        </authorList>
    </citation>
    <scope>NUCLEOTIDE SEQUENCE [LARGE SCALE GENOMIC DNA]</scope>
    <source>
        <strain evidence="14 15">DSM 13146</strain>
    </source>
</reference>
<dbReference type="InterPro" id="IPR039426">
    <property type="entry name" value="TonB-dep_rcpt-like"/>
</dbReference>
<evidence type="ECO:0000256" key="5">
    <source>
        <dbReference type="ARBA" id="ARBA00022729"/>
    </source>
</evidence>
<dbReference type="GO" id="GO:0009279">
    <property type="term" value="C:cell outer membrane"/>
    <property type="evidence" value="ECO:0007669"/>
    <property type="project" value="UniProtKB-SubCell"/>
</dbReference>
<dbReference type="PANTHER" id="PTHR30069:SF29">
    <property type="entry name" value="HEMOGLOBIN AND HEMOGLOBIN-HAPTOGLOBIN-BINDING PROTEIN 1-RELATED"/>
    <property type="match status" value="1"/>
</dbReference>
<dbReference type="PANTHER" id="PTHR30069">
    <property type="entry name" value="TONB-DEPENDENT OUTER MEMBRANE RECEPTOR"/>
    <property type="match status" value="1"/>
</dbReference>
<organism evidence="14 15">
    <name type="scientific">Desulfacinum hydrothermale DSM 13146</name>
    <dbReference type="NCBI Taxonomy" id="1121390"/>
    <lineage>
        <taxon>Bacteria</taxon>
        <taxon>Pseudomonadati</taxon>
        <taxon>Thermodesulfobacteriota</taxon>
        <taxon>Syntrophobacteria</taxon>
        <taxon>Syntrophobacterales</taxon>
        <taxon>Syntrophobacteraceae</taxon>
        <taxon>Desulfacinum</taxon>
    </lineage>
</organism>
<name>A0A1W1XFB4_9BACT</name>
<evidence type="ECO:0000256" key="4">
    <source>
        <dbReference type="ARBA" id="ARBA00022692"/>
    </source>
</evidence>
<dbReference type="CDD" id="cd01347">
    <property type="entry name" value="ligand_gated_channel"/>
    <property type="match status" value="1"/>
</dbReference>
<dbReference type="Pfam" id="PF07715">
    <property type="entry name" value="Plug"/>
    <property type="match status" value="1"/>
</dbReference>
<dbReference type="EMBL" id="FWXF01000006">
    <property type="protein sequence ID" value="SMC22620.1"/>
    <property type="molecule type" value="Genomic_DNA"/>
</dbReference>
<keyword evidence="4 10" id="KW-0812">Transmembrane</keyword>
<dbReference type="GO" id="GO:0015344">
    <property type="term" value="F:siderophore uptake transmembrane transporter activity"/>
    <property type="evidence" value="ECO:0007669"/>
    <property type="project" value="TreeGrafter"/>
</dbReference>
<dbReference type="InterPro" id="IPR036942">
    <property type="entry name" value="Beta-barrel_TonB_sf"/>
</dbReference>
<dbReference type="PROSITE" id="PS01156">
    <property type="entry name" value="TONB_DEPENDENT_REC_2"/>
    <property type="match status" value="1"/>
</dbReference>
<evidence type="ECO:0000256" key="10">
    <source>
        <dbReference type="PROSITE-ProRule" id="PRU01360"/>
    </source>
</evidence>